<evidence type="ECO:0000256" key="5">
    <source>
        <dbReference type="ARBA" id="ARBA00022737"/>
    </source>
</evidence>
<dbReference type="EMBL" id="CAXAMN010021740">
    <property type="protein sequence ID" value="CAK9062901.1"/>
    <property type="molecule type" value="Genomic_DNA"/>
</dbReference>
<evidence type="ECO:0008006" key="12">
    <source>
        <dbReference type="Google" id="ProtNLM"/>
    </source>
</evidence>
<keyword evidence="4 9" id="KW-0812">Transmembrane</keyword>
<organism evidence="10 11">
    <name type="scientific">Durusdinium trenchii</name>
    <dbReference type="NCBI Taxonomy" id="1381693"/>
    <lineage>
        <taxon>Eukaryota</taxon>
        <taxon>Sar</taxon>
        <taxon>Alveolata</taxon>
        <taxon>Dinophyceae</taxon>
        <taxon>Suessiales</taxon>
        <taxon>Symbiodiniaceae</taxon>
        <taxon>Durusdinium</taxon>
    </lineage>
</organism>
<dbReference type="InterPro" id="IPR018108">
    <property type="entry name" value="MCP_transmembrane"/>
</dbReference>
<evidence type="ECO:0000256" key="3">
    <source>
        <dbReference type="ARBA" id="ARBA00022448"/>
    </source>
</evidence>
<keyword evidence="8 9" id="KW-0472">Membrane</keyword>
<evidence type="ECO:0000256" key="4">
    <source>
        <dbReference type="ARBA" id="ARBA00022692"/>
    </source>
</evidence>
<dbReference type="PANTHER" id="PTHR45624:SF12">
    <property type="entry name" value="MITOCHONDRIAL ORNITHINE TRANSPORTER 1"/>
    <property type="match status" value="1"/>
</dbReference>
<keyword evidence="3" id="KW-0813">Transport</keyword>
<dbReference type="InterPro" id="IPR050567">
    <property type="entry name" value="Mitochondrial_Carrier"/>
</dbReference>
<evidence type="ECO:0000313" key="11">
    <source>
        <dbReference type="Proteomes" id="UP001642484"/>
    </source>
</evidence>
<evidence type="ECO:0000256" key="1">
    <source>
        <dbReference type="ARBA" id="ARBA00004225"/>
    </source>
</evidence>
<keyword evidence="5" id="KW-0677">Repeat</keyword>
<accession>A0ABP0NHA9</accession>
<gene>
    <name evidence="10" type="ORF">CCMP2556_LOCUS30934</name>
</gene>
<dbReference type="PANTHER" id="PTHR45624">
    <property type="entry name" value="MITOCHONDRIAL BASIC AMINO ACIDS TRANSPORTER-RELATED"/>
    <property type="match status" value="1"/>
</dbReference>
<feature type="repeat" description="Solcar" evidence="9">
    <location>
        <begin position="247"/>
        <end position="336"/>
    </location>
</feature>
<evidence type="ECO:0000256" key="8">
    <source>
        <dbReference type="ARBA" id="ARBA00023136"/>
    </source>
</evidence>
<dbReference type="Proteomes" id="UP001642484">
    <property type="component" value="Unassembled WGS sequence"/>
</dbReference>
<keyword evidence="7" id="KW-0496">Mitochondrion</keyword>
<comment type="subcellular location">
    <subcellularLocation>
        <location evidence="1">Mitochondrion membrane</location>
        <topology evidence="1">Multi-pass membrane protein</topology>
    </subcellularLocation>
</comment>
<comment type="similarity">
    <text evidence="2">Belongs to the mitochondrial carrier (TC 2.A.29) family.</text>
</comment>
<keyword evidence="11" id="KW-1185">Reference proteome</keyword>
<evidence type="ECO:0000256" key="6">
    <source>
        <dbReference type="ARBA" id="ARBA00022989"/>
    </source>
</evidence>
<name>A0ABP0NHA9_9DINO</name>
<dbReference type="PROSITE" id="PS50920">
    <property type="entry name" value="SOLCAR"/>
    <property type="match status" value="1"/>
</dbReference>
<evidence type="ECO:0000256" key="2">
    <source>
        <dbReference type="ARBA" id="ARBA00006375"/>
    </source>
</evidence>
<comment type="caution">
    <text evidence="10">The sequence shown here is derived from an EMBL/GenBank/DDBJ whole genome shotgun (WGS) entry which is preliminary data.</text>
</comment>
<dbReference type="Gene3D" id="1.50.40.10">
    <property type="entry name" value="Mitochondrial carrier domain"/>
    <property type="match status" value="1"/>
</dbReference>
<dbReference type="SUPFAM" id="SSF103506">
    <property type="entry name" value="Mitochondrial carrier"/>
    <property type="match status" value="1"/>
</dbReference>
<evidence type="ECO:0000256" key="7">
    <source>
        <dbReference type="ARBA" id="ARBA00023128"/>
    </source>
</evidence>
<keyword evidence="6" id="KW-1133">Transmembrane helix</keyword>
<reference evidence="10 11" key="1">
    <citation type="submission" date="2024-02" db="EMBL/GenBank/DDBJ databases">
        <authorList>
            <person name="Chen Y."/>
            <person name="Shah S."/>
            <person name="Dougan E. K."/>
            <person name="Thang M."/>
            <person name="Chan C."/>
        </authorList>
    </citation>
    <scope>NUCLEOTIDE SEQUENCE [LARGE SCALE GENOMIC DNA]</scope>
</reference>
<proteinExistence type="inferred from homology"/>
<sequence length="406" mass="44659">MDEADDSVFSHRQLAALHEVYSRHARVGPDGTAELGLEEFRALARAEGLVLENAEELFVALAGRSGAEETVSFEEFCCWIKEKGGKDWEALAKDVSKKQHIADAWAGAARMLVSALRPLSGLALVQVLLAFKVKVLGFGKLGLLLLKKGMFFCKAKAALSLEASIKNPARLFRRQVFSPLDDFRHPLGIMEGLRREARAGGVRGLSTKAMAPYAVNAGIAVAMFHTYTTVRLYLHGLAAEHPALDEQPLLCDALAATAAGSVQATLHTPLYNVRLGRDDQIAAMNIGGHRGLFKRLRELHVRAGLKGCFQNYPFVVAQEVCSLIGFFTSYEYFKQKTTTYVRHHVDDSGDRDLYAWAMAACGSGVFLAAVGTPFENLLTWHVARREKAKSKSCLDSRTLIWGFFLL</sequence>
<evidence type="ECO:0000313" key="10">
    <source>
        <dbReference type="EMBL" id="CAK9062901.1"/>
    </source>
</evidence>
<dbReference type="InterPro" id="IPR023395">
    <property type="entry name" value="MCP_dom_sf"/>
</dbReference>
<protein>
    <recommendedName>
        <fullName evidence="12">EF-hand domain-containing protein</fullName>
    </recommendedName>
</protein>
<evidence type="ECO:0000256" key="9">
    <source>
        <dbReference type="PROSITE-ProRule" id="PRU00282"/>
    </source>
</evidence>